<evidence type="ECO:0000256" key="5">
    <source>
        <dbReference type="ARBA" id="ARBA00054605"/>
    </source>
</evidence>
<comment type="pathway">
    <text evidence="7">Cell wall biogenesis; lipoteichoic acid biosynthesis.</text>
</comment>
<dbReference type="SUPFAM" id="SSF56801">
    <property type="entry name" value="Acetyl-CoA synthetase-like"/>
    <property type="match status" value="1"/>
</dbReference>
<protein>
    <recommendedName>
        <fullName evidence="7">D-alanine--D-alanyl carrier protein ligase</fullName>
        <shortName evidence="7">DCL</shortName>
        <ecNumber evidence="7">6.2.1.54</ecNumber>
    </recommendedName>
    <alternativeName>
        <fullName evidence="7">D-alanine--poly(phosphoribitol) ligase subunit 1</fullName>
    </alternativeName>
    <alternativeName>
        <fullName evidence="7">D-alanine-activating enzyme</fullName>
        <shortName evidence="7">DAE</shortName>
    </alternativeName>
</protein>
<dbReference type="HAMAP" id="MF_00593">
    <property type="entry name" value="DltA"/>
    <property type="match status" value="1"/>
</dbReference>
<dbReference type="UniPathway" id="UPA00556"/>
<comment type="catalytic activity">
    <reaction evidence="7">
        <text>holo-[D-alanyl-carrier protein] + D-alanine + ATP = D-alanyl-[D-alanyl-carrier protein] + AMP + diphosphate</text>
        <dbReference type="Rhea" id="RHEA:55132"/>
        <dbReference type="Rhea" id="RHEA-COMP:14102"/>
        <dbReference type="Rhea" id="RHEA-COMP:14103"/>
        <dbReference type="ChEBI" id="CHEBI:30616"/>
        <dbReference type="ChEBI" id="CHEBI:33019"/>
        <dbReference type="ChEBI" id="CHEBI:57416"/>
        <dbReference type="ChEBI" id="CHEBI:64479"/>
        <dbReference type="ChEBI" id="CHEBI:138620"/>
        <dbReference type="ChEBI" id="CHEBI:456215"/>
        <dbReference type="EC" id="6.2.1.54"/>
    </reaction>
</comment>
<feature type="binding site" evidence="7">
    <location>
        <begin position="292"/>
        <end position="297"/>
    </location>
    <ligand>
        <name>ATP</name>
        <dbReference type="ChEBI" id="CHEBI:30616"/>
    </ligand>
</feature>
<dbReference type="Gene3D" id="3.30.300.30">
    <property type="match status" value="1"/>
</dbReference>
<dbReference type="InterPro" id="IPR010072">
    <property type="entry name" value="DltA"/>
</dbReference>
<keyword evidence="3 7" id="KW-0547">Nucleotide-binding</keyword>
<comment type="similarity">
    <text evidence="6 7">Belongs to the ATP-dependent AMP-binding enzyme family. DltA subfamily.</text>
</comment>
<dbReference type="SMR" id="A0A084AB04"/>
<evidence type="ECO:0000256" key="7">
    <source>
        <dbReference type="HAMAP-Rule" id="MF_00593"/>
    </source>
</evidence>
<evidence type="ECO:0000259" key="8">
    <source>
        <dbReference type="Pfam" id="PF00501"/>
    </source>
</evidence>
<dbReference type="RefSeq" id="WP_011835110.1">
    <property type="nucleotide sequence ID" value="NZ_AZSI01000046.1"/>
</dbReference>
<keyword evidence="1 7" id="KW-0963">Cytoplasm</keyword>
<feature type="domain" description="AMP-dependent synthetase/ligase" evidence="8">
    <location>
        <begin position="9"/>
        <end position="349"/>
    </location>
</feature>
<dbReference type="InterPro" id="IPR044507">
    <property type="entry name" value="DltA-like"/>
</dbReference>
<evidence type="ECO:0000256" key="6">
    <source>
        <dbReference type="ARBA" id="ARBA00061336"/>
    </source>
</evidence>
<feature type="binding site" evidence="7">
    <location>
        <position position="485"/>
    </location>
    <ligand>
        <name>ATP</name>
        <dbReference type="ChEBI" id="CHEBI:30616"/>
    </ligand>
</feature>
<keyword evidence="4 7" id="KW-0067">ATP-binding</keyword>
<dbReference type="InterPro" id="IPR042099">
    <property type="entry name" value="ANL_N_sf"/>
</dbReference>
<dbReference type="InterPro" id="IPR000873">
    <property type="entry name" value="AMP-dep_synth/lig_dom"/>
</dbReference>
<comment type="subcellular location">
    <subcellularLocation>
        <location evidence="7">Cytoplasm</location>
    </subcellularLocation>
</comment>
<dbReference type="EC" id="6.2.1.54" evidence="7"/>
<dbReference type="Pfam" id="PF00501">
    <property type="entry name" value="AMP-binding"/>
    <property type="match status" value="1"/>
</dbReference>
<comment type="function">
    <text evidence="5 7">Catalyzes the first step in the D-alanylation of lipoteichoic acid (LTA), the activation of D-alanine and its transfer onto the D-alanyl carrier protein (Dcp) DltC. In an ATP-dependent two-step reaction, forms a high energy D-alanyl-AMP intermediate, followed by transfer of the D-alanyl residue as a thiol ester to the phosphopantheinyl prosthetic group of the Dcp. D-alanylation of LTA plays an important role in modulating the properties of the cell wall in Gram-positive bacteria, influencing the net charge of the cell wall.</text>
</comment>
<dbReference type="InterPro" id="IPR020845">
    <property type="entry name" value="AMP-binding_CS"/>
</dbReference>
<dbReference type="NCBIfam" id="NF003417">
    <property type="entry name" value="PRK04813.1"/>
    <property type="match status" value="1"/>
</dbReference>
<feature type="binding site" evidence="7">
    <location>
        <position position="197"/>
    </location>
    <ligand>
        <name>D-alanine</name>
        <dbReference type="ChEBI" id="CHEBI:57416"/>
    </ligand>
</feature>
<evidence type="ECO:0000256" key="2">
    <source>
        <dbReference type="ARBA" id="ARBA00022598"/>
    </source>
</evidence>
<dbReference type="GO" id="GO:0005737">
    <property type="term" value="C:cytoplasm"/>
    <property type="evidence" value="ECO:0007669"/>
    <property type="project" value="UniProtKB-SubCell"/>
</dbReference>
<gene>
    <name evidence="7" type="primary">dltA</name>
    <name evidence="9" type="ORF">U725_01368</name>
</gene>
<reference evidence="9 10" key="1">
    <citation type="submission" date="2014-06" db="EMBL/GenBank/DDBJ databases">
        <title>Draft genome sequence of the putrescine producing strain Lactococcus lactis subsp cremoris GE214.</title>
        <authorList>
            <person name="Ladero V."/>
            <person name="Linares D.M."/>
            <person name="del Rio B."/>
            <person name="Mayo B."/>
            <person name="Martin M.C."/>
            <person name="Fernandez M."/>
            <person name="Alvarez M.A."/>
        </authorList>
    </citation>
    <scope>NUCLEOTIDE SEQUENCE [LARGE SCALE GENOMIC DNA]</scope>
    <source>
        <strain evidence="9 10">GE214</strain>
    </source>
</reference>
<feature type="binding site" evidence="7">
    <location>
        <begin position="152"/>
        <end position="153"/>
    </location>
    <ligand>
        <name>ATP</name>
        <dbReference type="ChEBI" id="CHEBI:30616"/>
    </ligand>
</feature>
<dbReference type="AlphaFoldDB" id="A0A084AB04"/>
<comment type="caution">
    <text evidence="7">Lacks conserved residue(s) required for the propagation of feature annotation.</text>
</comment>
<dbReference type="EMBL" id="AZSI01000046">
    <property type="protein sequence ID" value="KEY62483.1"/>
    <property type="molecule type" value="Genomic_DNA"/>
</dbReference>
<dbReference type="FunFam" id="3.30.300.30:FF:000012">
    <property type="entry name" value="D-alanine--D-alanyl carrier protein ligase"/>
    <property type="match status" value="1"/>
</dbReference>
<evidence type="ECO:0000256" key="1">
    <source>
        <dbReference type="ARBA" id="ARBA00022490"/>
    </source>
</evidence>
<dbReference type="PANTHER" id="PTHR45398:SF1">
    <property type="entry name" value="ENZYME, PUTATIVE (JCVI)-RELATED"/>
    <property type="match status" value="1"/>
</dbReference>
<dbReference type="GO" id="GO:0005524">
    <property type="term" value="F:ATP binding"/>
    <property type="evidence" value="ECO:0007669"/>
    <property type="project" value="UniProtKB-KW"/>
</dbReference>
<dbReference type="PATRIC" id="fig|1415168.3.peg.1439"/>
<evidence type="ECO:0000256" key="3">
    <source>
        <dbReference type="ARBA" id="ARBA00022741"/>
    </source>
</evidence>
<dbReference type="CDD" id="cd05945">
    <property type="entry name" value="DltA"/>
    <property type="match status" value="1"/>
</dbReference>
<accession>A0A084AB04</accession>
<comment type="caution">
    <text evidence="9">The sequence shown here is derived from an EMBL/GenBank/DDBJ whole genome shotgun (WGS) entry which is preliminary data.</text>
</comment>
<keyword evidence="2 7" id="KW-0436">Ligase</keyword>
<evidence type="ECO:0000313" key="10">
    <source>
        <dbReference type="Proteomes" id="UP000028401"/>
    </source>
</evidence>
<evidence type="ECO:0000256" key="4">
    <source>
        <dbReference type="ARBA" id="ARBA00022840"/>
    </source>
</evidence>
<dbReference type="InterPro" id="IPR045851">
    <property type="entry name" value="AMP-bd_C_sf"/>
</dbReference>
<dbReference type="GO" id="GO:0070395">
    <property type="term" value="P:lipoteichoic acid biosynthetic process"/>
    <property type="evidence" value="ECO:0007669"/>
    <property type="project" value="UniProtKB-UniRule"/>
</dbReference>
<organism evidence="9 10">
    <name type="scientific">Lactococcus cremoris subsp. cremoris GE214</name>
    <dbReference type="NCBI Taxonomy" id="1415168"/>
    <lineage>
        <taxon>Bacteria</taxon>
        <taxon>Bacillati</taxon>
        <taxon>Bacillota</taxon>
        <taxon>Bacilli</taxon>
        <taxon>Lactobacillales</taxon>
        <taxon>Streptococcaceae</taxon>
        <taxon>Lactococcus</taxon>
        <taxon>Lactococcus cremoris subsp. cremoris</taxon>
    </lineage>
</organism>
<dbReference type="Gene3D" id="3.40.50.12780">
    <property type="entry name" value="N-terminal domain of ligase-like"/>
    <property type="match status" value="1"/>
</dbReference>
<feature type="binding site" evidence="7">
    <location>
        <position position="485"/>
    </location>
    <ligand>
        <name>D-alanine</name>
        <dbReference type="ChEBI" id="CHEBI:57416"/>
    </ligand>
</feature>
<proteinExistence type="inferred from homology"/>
<evidence type="ECO:0000313" key="9">
    <source>
        <dbReference type="EMBL" id="KEY62483.1"/>
    </source>
</evidence>
<dbReference type="GO" id="GO:0047473">
    <property type="term" value="F:D-alanine [D-alanyl carrier protein] ligase activity"/>
    <property type="evidence" value="ECO:0007669"/>
    <property type="project" value="UniProtKB-UniRule"/>
</dbReference>
<name>A0A084AB04_LACLC</name>
<dbReference type="NCBIfam" id="TIGR01734">
    <property type="entry name" value="D-ala-DACP-lig"/>
    <property type="match status" value="1"/>
</dbReference>
<dbReference type="PANTHER" id="PTHR45398">
    <property type="match status" value="1"/>
</dbReference>
<dbReference type="PROSITE" id="PS00455">
    <property type="entry name" value="AMP_BINDING"/>
    <property type="match status" value="1"/>
</dbReference>
<feature type="binding site" evidence="7">
    <location>
        <begin position="384"/>
        <end position="387"/>
    </location>
    <ligand>
        <name>ATP</name>
        <dbReference type="ChEBI" id="CHEBI:30616"/>
    </ligand>
</feature>
<sequence length="499" mass="55962">MKLLEQIFEIANKNPDLIVLAEREQKFTYRQLFVAVSEISKQIKERTLVNRPILIFGKNDFISLAAMLAANLTGHAYIPVDAHTPFERTEMINSAAKPAVVITTVKLSEDFSALFTDRISVNLNTLSLDEKLPELDFSQAVSGTDSNYIIYTSGTTGVPKGVEVSHDNLVTFTNWMNNDFNKIENNQILSQALYSFDLSIFSLYPSLTTGGTLVSLSRDETTNFKLLFERLNSTVINTWISTPSFVDICLLDPSFTEKEHPNLVQFIFCGEELTKKTAEKLLTAFPSATIYNTYGPTEATGAISSIKVTEKLLTENDRLPIGFAKSGVELKIMDGEIIIIGDSVAKGYFENPEKTAQAFFTVDGKPAYHTGDAGSLTDEGMLRYQGRIDFQVKFNGFRIELQDIEANIQNLKDIEKSVVLPKTNDQHKVTALIAYLESDKTFADRAEERAFTKQLKAELSKTIMDYMMPTKFIYLKKFPLNQNGKVDRKALAQKERGDN</sequence>
<dbReference type="Proteomes" id="UP000028401">
    <property type="component" value="Unassembled WGS sequence"/>
</dbReference>
<feature type="binding site" evidence="7">
    <location>
        <position position="372"/>
    </location>
    <ligand>
        <name>ATP</name>
        <dbReference type="ChEBI" id="CHEBI:30616"/>
    </ligand>
</feature>